<evidence type="ECO:0000256" key="6">
    <source>
        <dbReference type="SAM" id="MobiDB-lite"/>
    </source>
</evidence>
<dbReference type="SMART" id="SM00091">
    <property type="entry name" value="PAS"/>
    <property type="match status" value="2"/>
</dbReference>
<dbReference type="InterPro" id="IPR004089">
    <property type="entry name" value="MCPsignal_dom"/>
</dbReference>
<dbReference type="GO" id="GO:0004888">
    <property type="term" value="F:transmembrane signaling receptor activity"/>
    <property type="evidence" value="ECO:0007669"/>
    <property type="project" value="InterPro"/>
</dbReference>
<dbReference type="PROSITE" id="PS50885">
    <property type="entry name" value="HAMP"/>
    <property type="match status" value="1"/>
</dbReference>
<comment type="subcellular location">
    <subcellularLocation>
        <location evidence="1">Membrane</location>
    </subcellularLocation>
</comment>
<dbReference type="Pfam" id="PF13188">
    <property type="entry name" value="PAS_8"/>
    <property type="match status" value="1"/>
</dbReference>
<dbReference type="NCBIfam" id="TIGR00229">
    <property type="entry name" value="sensory_box"/>
    <property type="match status" value="1"/>
</dbReference>
<feature type="region of interest" description="Disordered" evidence="6">
    <location>
        <begin position="743"/>
        <end position="787"/>
    </location>
</feature>
<dbReference type="PRINTS" id="PR00260">
    <property type="entry name" value="CHEMTRNSDUCR"/>
</dbReference>
<dbReference type="InterPro" id="IPR051310">
    <property type="entry name" value="MCP_chemotaxis"/>
</dbReference>
<evidence type="ECO:0000256" key="2">
    <source>
        <dbReference type="ARBA" id="ARBA00022481"/>
    </source>
</evidence>
<evidence type="ECO:0000256" key="4">
    <source>
        <dbReference type="ARBA" id="ARBA00029447"/>
    </source>
</evidence>
<dbReference type="InterPro" id="IPR000014">
    <property type="entry name" value="PAS"/>
</dbReference>
<dbReference type="STRING" id="675511.GCA_000341735_01471"/>
<dbReference type="SUPFAM" id="SSF55785">
    <property type="entry name" value="PYP-like sensor domain (PAS domain)"/>
    <property type="match status" value="1"/>
</dbReference>
<gene>
    <name evidence="11" type="ORF">EQU24_07775</name>
</gene>
<dbReference type="Gene3D" id="3.30.450.20">
    <property type="entry name" value="PAS domain"/>
    <property type="match status" value="2"/>
</dbReference>
<dbReference type="Pfam" id="PF08447">
    <property type="entry name" value="PAS_3"/>
    <property type="match status" value="1"/>
</dbReference>
<dbReference type="RefSeq" id="WP_017840030.1">
    <property type="nucleotide sequence ID" value="NZ_CP035467.1"/>
</dbReference>
<evidence type="ECO:0000256" key="5">
    <source>
        <dbReference type="PROSITE-ProRule" id="PRU00284"/>
    </source>
</evidence>
<keyword evidence="3 5" id="KW-0807">Transducer</keyword>
<dbReference type="PANTHER" id="PTHR43531:SF14">
    <property type="entry name" value="METHYL-ACCEPTING CHEMOTAXIS PROTEIN I-RELATED"/>
    <property type="match status" value="1"/>
</dbReference>
<proteinExistence type="inferred from homology"/>
<dbReference type="GO" id="GO:0007165">
    <property type="term" value="P:signal transduction"/>
    <property type="evidence" value="ECO:0007669"/>
    <property type="project" value="UniProtKB-KW"/>
</dbReference>
<dbReference type="GO" id="GO:0005886">
    <property type="term" value="C:plasma membrane"/>
    <property type="evidence" value="ECO:0007669"/>
    <property type="project" value="TreeGrafter"/>
</dbReference>
<sequence>MKMNMPVTDREIMMKQGTILVTKTDLKGCIIYANDAFVEISGFTRDELVGSNHNIVRHPDMPPAAFKDLWETIKAGRPWIGYIKNRTKTGDYYWVEANVTPYFENKRIAGYLSVRQAPSRDQIDHAEELYQKIAADRASIRPTGIAAKLTAVKQGALSKKAGLAFLLLLLPSLHAGYQAMIDGNIIALAGYSLSSLLGLILGIHTFRLMLGSIEQSIVFCHNAASGFFRNKVDIDRLDQIGDLNRALQSMQVKLNADLSATLEAGAVTERLKQALDQVTGNVMMADADCNIIYMNHAAKRLFKRNENHFRRDLPDFNADTLIGSNIDSFHKNPAHQRGLLAKLTQTYKAELMIGGRTMVVIATPVFAGETRLGTVVEWIDRSDEVSIQHEIAEIVQQVKSGELGGRVNLDGKEGFFETLSEGINELTDVIERAFSDVARVMQSMSTGDLTQRITNDYEGVYAQCKNDINETLDKLSEIFEQIRSSADFISNTSQQIASGNNNLSQRVETQAASLEETASSMEQLTGTVKNNADNAQQANLVSSNARQLAEKGGTVVASAVSAMAEINDSSNKIAEIIGVIDEIAFQTNLLALNASVEAARAGEQGRGFSVVATEVRNLAQRSAVAAKESKELIQNSVQKVRTGTDFVNETGSALQEIVQGVKKVGDIVSEIAAASMEQSQGILQVNQAVSEMDEITQQNAALAEQASAASMSMTDQATQMANLLSFFKLGQNMDRSKQTFETITDKPKPAVGKTTASAPSKQHSTQAKPTAPTFNTPIQDDDEWEEF</sequence>
<dbReference type="PANTHER" id="PTHR43531">
    <property type="entry name" value="PROTEIN ICFG"/>
    <property type="match status" value="1"/>
</dbReference>
<protein>
    <submittedName>
        <fullName evidence="11">PAS domain S-box protein</fullName>
    </submittedName>
</protein>
<feature type="compositionally biased region" description="Polar residues" evidence="6">
    <location>
        <begin position="754"/>
        <end position="778"/>
    </location>
</feature>
<dbReference type="InterPro" id="IPR004090">
    <property type="entry name" value="Chemotax_Me-accpt_rcpt"/>
</dbReference>
<dbReference type="EMBL" id="CP035467">
    <property type="protein sequence ID" value="QCW82154.1"/>
    <property type="molecule type" value="Genomic_DNA"/>
</dbReference>
<dbReference type="PROSITE" id="PS50112">
    <property type="entry name" value="PAS"/>
    <property type="match status" value="1"/>
</dbReference>
<dbReference type="InterPro" id="IPR035965">
    <property type="entry name" value="PAS-like_dom_sf"/>
</dbReference>
<dbReference type="AlphaFoldDB" id="A0A4P9ULN8"/>
<comment type="similarity">
    <text evidence="4">Belongs to the methyl-accepting chemotaxis (MCP) protein family.</text>
</comment>
<evidence type="ECO:0000313" key="12">
    <source>
        <dbReference type="Proteomes" id="UP000305881"/>
    </source>
</evidence>
<evidence type="ECO:0000313" key="11">
    <source>
        <dbReference type="EMBL" id="QCW82154.1"/>
    </source>
</evidence>
<dbReference type="Gene3D" id="1.10.287.950">
    <property type="entry name" value="Methyl-accepting chemotaxis protein"/>
    <property type="match status" value="1"/>
</dbReference>
<keyword evidence="7" id="KW-1133">Transmembrane helix</keyword>
<evidence type="ECO:0000259" key="9">
    <source>
        <dbReference type="PROSITE" id="PS50112"/>
    </source>
</evidence>
<dbReference type="Proteomes" id="UP000305881">
    <property type="component" value="Chromosome"/>
</dbReference>
<dbReference type="CDD" id="cd11386">
    <property type="entry name" value="MCP_signal"/>
    <property type="match status" value="1"/>
</dbReference>
<keyword evidence="7" id="KW-0472">Membrane</keyword>
<keyword evidence="7" id="KW-0812">Transmembrane</keyword>
<keyword evidence="12" id="KW-1185">Reference proteome</keyword>
<feature type="domain" description="PAS" evidence="9">
    <location>
        <begin position="25"/>
        <end position="76"/>
    </location>
</feature>
<evidence type="ECO:0000259" key="10">
    <source>
        <dbReference type="PROSITE" id="PS50885"/>
    </source>
</evidence>
<feature type="domain" description="Methyl-accepting transducer" evidence="8">
    <location>
        <begin position="485"/>
        <end position="714"/>
    </location>
</feature>
<dbReference type="InterPro" id="IPR013655">
    <property type="entry name" value="PAS_fold_3"/>
</dbReference>
<evidence type="ECO:0000259" key="8">
    <source>
        <dbReference type="PROSITE" id="PS50111"/>
    </source>
</evidence>
<organism evidence="11 12">
    <name type="scientific">Methylotuvimicrobium buryatense</name>
    <name type="common">Methylomicrobium buryatense</name>
    <dbReference type="NCBI Taxonomy" id="95641"/>
    <lineage>
        <taxon>Bacteria</taxon>
        <taxon>Pseudomonadati</taxon>
        <taxon>Pseudomonadota</taxon>
        <taxon>Gammaproteobacteria</taxon>
        <taxon>Methylococcales</taxon>
        <taxon>Methylococcaceae</taxon>
        <taxon>Methylotuvimicrobium</taxon>
    </lineage>
</organism>
<feature type="domain" description="HAMP" evidence="10">
    <location>
        <begin position="428"/>
        <end position="480"/>
    </location>
</feature>
<dbReference type="PROSITE" id="PS50111">
    <property type="entry name" value="CHEMOTAXIS_TRANSDUC_2"/>
    <property type="match status" value="1"/>
</dbReference>
<evidence type="ECO:0000256" key="3">
    <source>
        <dbReference type="ARBA" id="ARBA00023224"/>
    </source>
</evidence>
<dbReference type="Pfam" id="PF18947">
    <property type="entry name" value="HAMP_2"/>
    <property type="match status" value="1"/>
</dbReference>
<evidence type="ECO:0000256" key="1">
    <source>
        <dbReference type="ARBA" id="ARBA00004370"/>
    </source>
</evidence>
<dbReference type="FunFam" id="1.10.287.950:FF:000001">
    <property type="entry name" value="Methyl-accepting chemotaxis sensory transducer"/>
    <property type="match status" value="1"/>
</dbReference>
<dbReference type="Pfam" id="PF00015">
    <property type="entry name" value="MCPsignal"/>
    <property type="match status" value="1"/>
</dbReference>
<name>A0A4P9ULN8_METBY</name>
<dbReference type="SMART" id="SM00283">
    <property type="entry name" value="MA"/>
    <property type="match status" value="1"/>
</dbReference>
<dbReference type="CDD" id="cd00130">
    <property type="entry name" value="PAS"/>
    <property type="match status" value="1"/>
</dbReference>
<dbReference type="GO" id="GO:0006935">
    <property type="term" value="P:chemotaxis"/>
    <property type="evidence" value="ECO:0007669"/>
    <property type="project" value="InterPro"/>
</dbReference>
<dbReference type="KEGG" id="mbur:EQU24_07775"/>
<evidence type="ECO:0000256" key="7">
    <source>
        <dbReference type="SAM" id="Phobius"/>
    </source>
</evidence>
<accession>A0A4P9ULN8</accession>
<dbReference type="SUPFAM" id="SSF58104">
    <property type="entry name" value="Methyl-accepting chemotaxis protein (MCP) signaling domain"/>
    <property type="match status" value="1"/>
</dbReference>
<reference evidence="12" key="1">
    <citation type="journal article" date="2019" name="J. Bacteriol.">
        <title>A Mutagenic Screen Identifies a TonB-Dependent Receptor Required for the Lanthanide Metal Switch in the Type I Methanotroph 'Methylotuvimicrobium buryatense' 5GB1C.</title>
        <authorList>
            <person name="Groom J.D."/>
            <person name="Ford S.M."/>
            <person name="Pesesky M.W."/>
            <person name="Lidstrom M.E."/>
        </authorList>
    </citation>
    <scope>NUCLEOTIDE SEQUENCE [LARGE SCALE GENOMIC DNA]</scope>
    <source>
        <strain evidence="12">5GB1C</strain>
    </source>
</reference>
<dbReference type="OrthoDB" id="9765776at2"/>
<dbReference type="InterPro" id="IPR003660">
    <property type="entry name" value="HAMP_dom"/>
</dbReference>
<keyword evidence="2" id="KW-0488">Methylation</keyword>
<feature type="transmembrane region" description="Helical" evidence="7">
    <location>
        <begin position="185"/>
        <end position="206"/>
    </location>
</feature>